<proteinExistence type="predicted"/>
<gene>
    <name evidence="1" type="ORF">SAMN04487950_4557</name>
</gene>
<accession>A0A1I4JKU6</accession>
<organism evidence="1 2">
    <name type="scientific">Halogranum rubrum</name>
    <dbReference type="NCBI Taxonomy" id="553466"/>
    <lineage>
        <taxon>Archaea</taxon>
        <taxon>Methanobacteriati</taxon>
        <taxon>Methanobacteriota</taxon>
        <taxon>Stenosarchaea group</taxon>
        <taxon>Halobacteria</taxon>
        <taxon>Halobacteriales</taxon>
        <taxon>Haloferacaceae</taxon>
    </lineage>
</organism>
<dbReference type="RefSeq" id="WP_089872747.1">
    <property type="nucleotide sequence ID" value="NZ_FOTC01000012.1"/>
</dbReference>
<dbReference type="Proteomes" id="UP000199607">
    <property type="component" value="Unassembled WGS sequence"/>
</dbReference>
<keyword evidence="2" id="KW-1185">Reference proteome</keyword>
<protein>
    <submittedName>
        <fullName evidence="1">Uncharacterized protein</fullName>
    </submittedName>
</protein>
<name>A0A1I4JKU6_9EURY</name>
<dbReference type="EMBL" id="FOTC01000012">
    <property type="protein sequence ID" value="SFL67208.1"/>
    <property type="molecule type" value="Genomic_DNA"/>
</dbReference>
<sequence length="134" mass="15416">MSSESLSELYIPEMPVDEEKLIGALKSYLRIVPEPNRFRFEEPYQQLNEENQILTILLGQLAWRELVNDSNSASLTPMEVSKYSEIGLGRLYPKLRRLEQEGIVENAQGRYYVNTDRLNEAIKRIQGKVPAGMV</sequence>
<reference evidence="2" key="1">
    <citation type="submission" date="2016-10" db="EMBL/GenBank/DDBJ databases">
        <authorList>
            <person name="Varghese N."/>
            <person name="Submissions S."/>
        </authorList>
    </citation>
    <scope>NUCLEOTIDE SEQUENCE [LARGE SCALE GENOMIC DNA]</scope>
    <source>
        <strain evidence="2">CGMCC 1.7738</strain>
    </source>
</reference>
<dbReference type="AlphaFoldDB" id="A0A1I4JKU6"/>
<evidence type="ECO:0000313" key="1">
    <source>
        <dbReference type="EMBL" id="SFL67208.1"/>
    </source>
</evidence>
<evidence type="ECO:0000313" key="2">
    <source>
        <dbReference type="Proteomes" id="UP000199607"/>
    </source>
</evidence>